<dbReference type="Proteomes" id="UP000590740">
    <property type="component" value="Unassembled WGS sequence"/>
</dbReference>
<dbReference type="GO" id="GO:0005506">
    <property type="term" value="F:iron ion binding"/>
    <property type="evidence" value="ECO:0007669"/>
    <property type="project" value="UniProtKB-UniRule"/>
</dbReference>
<keyword evidence="2 6" id="KW-0479">Metal-binding</keyword>
<evidence type="ECO:0000256" key="3">
    <source>
        <dbReference type="ARBA" id="ARBA00022737"/>
    </source>
</evidence>
<keyword evidence="5 6" id="KW-0411">Iron-sulfur</keyword>
<dbReference type="PANTHER" id="PTHR10849">
    <property type="entry name" value="NADH DEHYDROGENASE UBIQUINONE IRON-SULFUR PROTEIN 8, MITOCHONDRIAL"/>
    <property type="match status" value="1"/>
</dbReference>
<comment type="caution">
    <text evidence="8">The sequence shown here is derived from an EMBL/GenBank/DDBJ whole genome shotgun (WGS) entry which is preliminary data.</text>
</comment>
<dbReference type="GO" id="GO:0051539">
    <property type="term" value="F:4 iron, 4 sulfur cluster binding"/>
    <property type="evidence" value="ECO:0007669"/>
    <property type="project" value="UniProtKB-KW"/>
</dbReference>
<dbReference type="GO" id="GO:0005886">
    <property type="term" value="C:plasma membrane"/>
    <property type="evidence" value="ECO:0007669"/>
    <property type="project" value="UniProtKB-SubCell"/>
</dbReference>
<sequence length="181" mass="21104">MATIIVQRPKLAWHERWFISTLLKGLKITVGHGIKTFLQIAGRKPKVTMEYPEQKWDDHLPDHYRGAPTLVTDEHDRERCVSCQLCEFICPPKAIKIIPGEIPSDDPWAKVEKRPKEFEIDMIRCIYCGMCEEVCPEQAIFLRKDYAITGLSRKEMVHNKKRLYEIGGQRVGLVNKWNELK</sequence>
<evidence type="ECO:0000256" key="1">
    <source>
        <dbReference type="ARBA" id="ARBA00022485"/>
    </source>
</evidence>
<keyword evidence="6" id="KW-0520">NAD</keyword>
<feature type="binding site" evidence="6">
    <location>
        <position position="86"/>
    </location>
    <ligand>
        <name>[4Fe-4S] cluster</name>
        <dbReference type="ChEBI" id="CHEBI:49883"/>
        <label>1</label>
    </ligand>
</feature>
<dbReference type="SUPFAM" id="SSF54862">
    <property type="entry name" value="4Fe-4S ferredoxins"/>
    <property type="match status" value="1"/>
</dbReference>
<evidence type="ECO:0000259" key="7">
    <source>
        <dbReference type="PROSITE" id="PS51379"/>
    </source>
</evidence>
<comment type="similarity">
    <text evidence="6">Belongs to the complex I 23 kDa subunit family.</text>
</comment>
<keyword evidence="9" id="KW-1185">Reference proteome</keyword>
<dbReference type="GO" id="GO:0050136">
    <property type="term" value="F:NADH dehydrogenase (quinone) (non-electrogenic) activity"/>
    <property type="evidence" value="ECO:0007669"/>
    <property type="project" value="UniProtKB-UniRule"/>
</dbReference>
<dbReference type="EMBL" id="JACHIG010000007">
    <property type="protein sequence ID" value="MBB5033836.1"/>
    <property type="molecule type" value="Genomic_DNA"/>
</dbReference>
<feature type="binding site" evidence="6">
    <location>
        <position position="125"/>
    </location>
    <ligand>
        <name>[4Fe-4S] cluster</name>
        <dbReference type="ChEBI" id="CHEBI:49883"/>
        <label>2</label>
    </ligand>
</feature>
<keyword evidence="1 6" id="KW-0004">4Fe-4S</keyword>
<keyword evidence="3" id="KW-0677">Repeat</keyword>
<comment type="subunit">
    <text evidence="6">NDH-1 is composed of 14 different subunits. Subunits NuoA, H, J, K, L, M, N constitute the membrane sector of the complex.</text>
</comment>
<evidence type="ECO:0000256" key="4">
    <source>
        <dbReference type="ARBA" id="ARBA00023004"/>
    </source>
</evidence>
<dbReference type="EC" id="7.1.1.-" evidence="6"/>
<feature type="binding site" evidence="6">
    <location>
        <position position="131"/>
    </location>
    <ligand>
        <name>[4Fe-4S] cluster</name>
        <dbReference type="ChEBI" id="CHEBI:49883"/>
        <label>2</label>
    </ligand>
</feature>
<proteinExistence type="inferred from homology"/>
<keyword evidence="6" id="KW-0472">Membrane</keyword>
<feature type="domain" description="4Fe-4S ferredoxin-type" evidence="7">
    <location>
        <begin position="71"/>
        <end position="100"/>
    </location>
</feature>
<evidence type="ECO:0000313" key="8">
    <source>
        <dbReference type="EMBL" id="MBB5033836.1"/>
    </source>
</evidence>
<comment type="catalytic activity">
    <reaction evidence="6">
        <text>a quinone + NADH + 5 H(+)(in) = a quinol + NAD(+) + 4 H(+)(out)</text>
        <dbReference type="Rhea" id="RHEA:57888"/>
        <dbReference type="ChEBI" id="CHEBI:15378"/>
        <dbReference type="ChEBI" id="CHEBI:24646"/>
        <dbReference type="ChEBI" id="CHEBI:57540"/>
        <dbReference type="ChEBI" id="CHEBI:57945"/>
        <dbReference type="ChEBI" id="CHEBI:132124"/>
    </reaction>
</comment>
<organism evidence="8 9">
    <name type="scientific">Prosthecobacter vanneervenii</name>
    <dbReference type="NCBI Taxonomy" id="48466"/>
    <lineage>
        <taxon>Bacteria</taxon>
        <taxon>Pseudomonadati</taxon>
        <taxon>Verrucomicrobiota</taxon>
        <taxon>Verrucomicrobiia</taxon>
        <taxon>Verrucomicrobiales</taxon>
        <taxon>Verrucomicrobiaceae</taxon>
        <taxon>Prosthecobacter</taxon>
    </lineage>
</organism>
<dbReference type="InterPro" id="IPR017896">
    <property type="entry name" value="4Fe4S_Fe-S-bd"/>
</dbReference>
<comment type="function">
    <text evidence="6">NDH-1 shuttles electrons from NADH, via FMN and iron-sulfur (Fe-S) centers, to quinones in the respiratory chain. The immediate electron acceptor for the enzyme in this species is believed to be ubiquinone. Couples the redox reaction to proton translocation (for every two electrons transferred, four hydrogen ions are translocated across the cytoplasmic membrane), and thus conserves the redox energy in a proton gradient.</text>
</comment>
<accession>A0A7W7YCU6</accession>
<feature type="binding site" evidence="6">
    <location>
        <position position="90"/>
    </location>
    <ligand>
        <name>[4Fe-4S] cluster</name>
        <dbReference type="ChEBI" id="CHEBI:49883"/>
        <label>2</label>
    </ligand>
</feature>
<feature type="binding site" evidence="6">
    <location>
        <position position="128"/>
    </location>
    <ligand>
        <name>[4Fe-4S] cluster</name>
        <dbReference type="ChEBI" id="CHEBI:49883"/>
        <label>2</label>
    </ligand>
</feature>
<dbReference type="Pfam" id="PF12838">
    <property type="entry name" value="Fer4_7"/>
    <property type="match status" value="1"/>
</dbReference>
<keyword evidence="6" id="KW-1278">Translocase</keyword>
<keyword evidence="6" id="KW-1003">Cell membrane</keyword>
<comment type="cofactor">
    <cofactor evidence="6">
        <name>[4Fe-4S] cluster</name>
        <dbReference type="ChEBI" id="CHEBI:49883"/>
    </cofactor>
    <text evidence="6">Binds 2 [4Fe-4S] clusters per subunit.</text>
</comment>
<feature type="binding site" evidence="6">
    <location>
        <position position="135"/>
    </location>
    <ligand>
        <name>[4Fe-4S] cluster</name>
        <dbReference type="ChEBI" id="CHEBI:49883"/>
        <label>1</label>
    </ligand>
</feature>
<dbReference type="PROSITE" id="PS51379">
    <property type="entry name" value="4FE4S_FER_2"/>
    <property type="match status" value="2"/>
</dbReference>
<dbReference type="GO" id="GO:0048038">
    <property type="term" value="F:quinone binding"/>
    <property type="evidence" value="ECO:0007669"/>
    <property type="project" value="UniProtKB-KW"/>
</dbReference>
<dbReference type="RefSeq" id="WP_184341035.1">
    <property type="nucleotide sequence ID" value="NZ_JACHIG010000007.1"/>
</dbReference>
<name>A0A7W7YCU6_9BACT</name>
<keyword evidence="6" id="KW-0830">Ubiquinone</keyword>
<keyword evidence="6" id="KW-0874">Quinone</keyword>
<gene>
    <name evidence="6" type="primary">nuoI</name>
    <name evidence="8" type="ORF">HNQ65_003426</name>
</gene>
<feature type="binding site" evidence="6">
    <location>
        <position position="80"/>
    </location>
    <ligand>
        <name>[4Fe-4S] cluster</name>
        <dbReference type="ChEBI" id="CHEBI:49883"/>
        <label>1</label>
    </ligand>
</feature>
<protein>
    <recommendedName>
        <fullName evidence="6">NADH-quinone oxidoreductase subunit I</fullName>
        <ecNumber evidence="6">7.1.1.-</ecNumber>
    </recommendedName>
    <alternativeName>
        <fullName evidence="6">NADH dehydrogenase I subunit I</fullName>
    </alternativeName>
    <alternativeName>
        <fullName evidence="6">NDH-1 subunit I</fullName>
    </alternativeName>
</protein>
<dbReference type="AlphaFoldDB" id="A0A7W7YCU6"/>
<feature type="domain" description="4Fe-4S ferredoxin-type" evidence="7">
    <location>
        <begin position="116"/>
        <end position="145"/>
    </location>
</feature>
<dbReference type="InterPro" id="IPR010226">
    <property type="entry name" value="NADH_quinone_OxRdtase_chainI"/>
</dbReference>
<dbReference type="PROSITE" id="PS00198">
    <property type="entry name" value="4FE4S_FER_1"/>
    <property type="match status" value="1"/>
</dbReference>
<evidence type="ECO:0000256" key="2">
    <source>
        <dbReference type="ARBA" id="ARBA00022723"/>
    </source>
</evidence>
<comment type="subcellular location">
    <subcellularLocation>
        <location evidence="6">Cell membrane</location>
        <topology evidence="6">Peripheral membrane protein</topology>
    </subcellularLocation>
</comment>
<evidence type="ECO:0000256" key="5">
    <source>
        <dbReference type="ARBA" id="ARBA00023014"/>
    </source>
</evidence>
<feature type="binding site" evidence="6">
    <location>
        <position position="83"/>
    </location>
    <ligand>
        <name>[4Fe-4S] cluster</name>
        <dbReference type="ChEBI" id="CHEBI:49883"/>
        <label>1</label>
    </ligand>
</feature>
<reference evidence="8 9" key="1">
    <citation type="submission" date="2020-08" db="EMBL/GenBank/DDBJ databases">
        <title>Genomic Encyclopedia of Type Strains, Phase IV (KMG-IV): sequencing the most valuable type-strain genomes for metagenomic binning, comparative biology and taxonomic classification.</title>
        <authorList>
            <person name="Goeker M."/>
        </authorList>
    </citation>
    <scope>NUCLEOTIDE SEQUENCE [LARGE SCALE GENOMIC DNA]</scope>
    <source>
        <strain evidence="8 9">DSM 12252</strain>
    </source>
</reference>
<keyword evidence="4 6" id="KW-0408">Iron</keyword>
<evidence type="ECO:0000313" key="9">
    <source>
        <dbReference type="Proteomes" id="UP000590740"/>
    </source>
</evidence>
<evidence type="ECO:0000256" key="6">
    <source>
        <dbReference type="HAMAP-Rule" id="MF_01351"/>
    </source>
</evidence>
<dbReference type="InterPro" id="IPR017900">
    <property type="entry name" value="4Fe4S_Fe_S_CS"/>
</dbReference>
<dbReference type="HAMAP" id="MF_01351">
    <property type="entry name" value="NDH1_NuoI"/>
    <property type="match status" value="1"/>
</dbReference>
<dbReference type="Gene3D" id="3.30.70.3270">
    <property type="match status" value="1"/>
</dbReference>